<keyword evidence="1" id="KW-1185">Reference proteome</keyword>
<dbReference type="KEGG" id="rarg:115739374"/>
<dbReference type="Proteomes" id="UP000827889">
    <property type="component" value="Chromosome 11"/>
</dbReference>
<protein>
    <submittedName>
        <fullName evidence="2">Pentatricopeptide repeat-containing protein At5g50390, chloroplastic-like</fullName>
    </submittedName>
</protein>
<dbReference type="GeneID" id="115739374"/>
<dbReference type="RefSeq" id="XP_030528277.2">
    <property type="nucleotide sequence ID" value="XM_030672417.2"/>
</dbReference>
<evidence type="ECO:0000313" key="1">
    <source>
        <dbReference type="Proteomes" id="UP000827889"/>
    </source>
</evidence>
<accession>A0A8B8P0C3</accession>
<gene>
    <name evidence="2" type="primary">LOC115739374</name>
</gene>
<dbReference type="InterPro" id="IPR011990">
    <property type="entry name" value="TPR-like_helical_dom_sf"/>
</dbReference>
<reference evidence="2" key="1">
    <citation type="submission" date="2025-08" db="UniProtKB">
        <authorList>
            <consortium name="RefSeq"/>
        </authorList>
    </citation>
    <scope>IDENTIFICATION</scope>
    <source>
        <tissue evidence="2">Leaf</tissue>
    </source>
</reference>
<evidence type="ECO:0000313" key="2">
    <source>
        <dbReference type="RefSeq" id="XP_030528277.2"/>
    </source>
</evidence>
<sequence length="276" mass="31252">MGGERKRTLGSRVVRFGFTFGGTRAYRSIKFSANVASPSHSQILRYLGRHPFYRVKCSSVEQELRPRPKPKQSKFDVDWPEQTVLEEDTGTRKHNPRICSHIEKLALHGRYRWALELFEILEFEGRFEVGCSTYDTLVRACIGLRSVGAVKRVFNYQVNTVFELDSDVRNRVLLMLVRCRMIMDARKLFDEMLGRSGKGGLAGVHPCPDEGDLVCGSEGHSRSGEASPRWISERVGFYSCSPAAIQKTSSSGMVNRWRVPSLFDQIHAYITAQVLG</sequence>
<name>A0A8B8P0C3_9MYRT</name>
<organism evidence="1 2">
    <name type="scientific">Rhodamnia argentea</name>
    <dbReference type="NCBI Taxonomy" id="178133"/>
    <lineage>
        <taxon>Eukaryota</taxon>
        <taxon>Viridiplantae</taxon>
        <taxon>Streptophyta</taxon>
        <taxon>Embryophyta</taxon>
        <taxon>Tracheophyta</taxon>
        <taxon>Spermatophyta</taxon>
        <taxon>Magnoliopsida</taxon>
        <taxon>eudicotyledons</taxon>
        <taxon>Gunneridae</taxon>
        <taxon>Pentapetalae</taxon>
        <taxon>rosids</taxon>
        <taxon>malvids</taxon>
        <taxon>Myrtales</taxon>
        <taxon>Myrtaceae</taxon>
        <taxon>Myrtoideae</taxon>
        <taxon>Myrteae</taxon>
        <taxon>Australasian group</taxon>
        <taxon>Rhodamnia</taxon>
    </lineage>
</organism>
<dbReference type="AlphaFoldDB" id="A0A8B8P0C3"/>
<proteinExistence type="predicted"/>
<dbReference type="Gene3D" id="1.25.40.10">
    <property type="entry name" value="Tetratricopeptide repeat domain"/>
    <property type="match status" value="1"/>
</dbReference>